<sequence>MEQNRWVEVSPSQFAHETEGLHYLKAKLPDTSPYRVWSNFEFRDERGGWHEVDALLLGRGALHLLELKYYSGRLTGNDTQWLRAGKRAEASPLLLARRKAQYLASKLKTASLDWGREKGVTVDPKAIVPFVNQAVFLHHPGFSSELPASSALGLYGLDENENTSHLPGISTLINEPPRGAAIGQNQEILLVHLMERIGFVQRREREAGSWIIEDGALDEGPDWQDWRGYHKVAKEEPVRIRFQMTSPGAAQSQASRNYRIAEHEYRLMSRLSHDGLLRPRDLVDSELGVGLVYDHSDDMQRLDLWMAEQTNGLPLEDRLSMIRQLSEALDYAHRNQVVHRGLSPKAVWVKMSHGQPKVLIGGWQSAGLASQEAASRLGGAGVTSLFDAAQHNPNAADAWLTEAFEAPEGRWRPESADRIKADLFSLGALAYYILTGKAPSVSSSALKERLRTQHGLDLSLDLPEVSASIRSAVLDATRPAPGQRLDAVSKFVDEIFSSPQTQQIPDEDVDAVDAVPGAVLAHGRFKVLRRLGKGSTAVGLLVEDANDGGTQRVLKVALDAKAAQRLHDEAAVLRALTGSRLVRILEGPLMVGDRSALLLESAGEETLSELLRSRKRLSLDLLERFGRDLLESLVQLDKAGIDHRDIKPGNLGVRAERSGKHLVLFDFSLSRAAASDVTAGTPPYLDPFLGGVRSRFDSAAERYSAAVVLFEMASGHSPYYGDPLADPASVTDEVTIAPGDFDPAVSSRLETFFRTALARDAKQRHDTATEMLEQWRLVFPTDVTTAPANADELVAAATVATLLERSGLSARALSAVEPLGVATVGELLAVDPVRLTNLSGVAQSTRREVSLRAKTWRQKFGESTPRATAGGALLPSVMALAEMLIETAGTRKAVQQRSAAELLLGVNGTIDAFATQAKLGAHLPNRTSAARANQIVTKLQNTWAENPHTLNALTTLSQRISDRLEALGNVASVSELASEILAITTVESEHTEKNERIARGLLRLVIDRGRALRRADADDDGALEIRRREGIVVAVAKETALLDAAERLGREADALLQETPMEPAIVPAERARQRLTAVLETAGIESPQLRDVLRLTKLSAGLSHDAAASGTGELHPRSLSQPDALRLALSGVSGPQRLSAREIADRVRVRFPAVPPLPAAGRLAELLREAQLDLVQDPTSGTYGVPTRFETGSGSSSRLSTATHTGSVVSSGSALDSRLRESATLRSFLALGARADRCEALARRLETEFNARRVDVTALLLDELKKLTQQDRFPSWDVLVQADAQTDDQRATRGLAALVGMALPAVEAAITDAASNSADGRLRPVLIVEAAPLVRYGHGDLIRRWSDLATPRGQAVWIVLPQFGANQGPLLDGFSVQSSPNQFIRVDPTWIDAAAETDTTAAQGATA</sequence>
<dbReference type="PANTHER" id="PTHR43289:SF6">
    <property type="entry name" value="SERINE_THREONINE-PROTEIN KINASE NEKL-3"/>
    <property type="match status" value="1"/>
</dbReference>
<dbReference type="RefSeq" id="WP_227908370.1">
    <property type="nucleotide sequence ID" value="NZ_CP095461.1"/>
</dbReference>
<evidence type="ECO:0000256" key="1">
    <source>
        <dbReference type="ARBA" id="ARBA00012513"/>
    </source>
</evidence>
<feature type="region of interest" description="Disordered" evidence="7">
    <location>
        <begin position="1179"/>
        <end position="1213"/>
    </location>
</feature>
<dbReference type="NCBIfam" id="NF033442">
    <property type="entry name" value="BREX_PglW"/>
    <property type="match status" value="1"/>
</dbReference>
<keyword evidence="4" id="KW-0547">Nucleotide-binding</keyword>
<proteinExistence type="predicted"/>
<comment type="caution">
    <text evidence="9">The sequence shown here is derived from an EMBL/GenBank/DDBJ whole genome shotgun (WGS) entry which is preliminary data.</text>
</comment>
<dbReference type="InterPro" id="IPR011009">
    <property type="entry name" value="Kinase-like_dom_sf"/>
</dbReference>
<dbReference type="Pfam" id="PF08378">
    <property type="entry name" value="NERD"/>
    <property type="match status" value="1"/>
</dbReference>
<dbReference type="PANTHER" id="PTHR43289">
    <property type="entry name" value="MITOGEN-ACTIVATED PROTEIN KINASE KINASE KINASE 20-RELATED"/>
    <property type="match status" value="1"/>
</dbReference>
<evidence type="ECO:0000256" key="4">
    <source>
        <dbReference type="ARBA" id="ARBA00022741"/>
    </source>
</evidence>
<accession>A0A9X1M4E4</accession>
<dbReference type="SUPFAM" id="SSF56112">
    <property type="entry name" value="Protein kinase-like (PK-like)"/>
    <property type="match status" value="2"/>
</dbReference>
<dbReference type="SMART" id="SM00220">
    <property type="entry name" value="S_TKc"/>
    <property type="match status" value="1"/>
</dbReference>
<feature type="domain" description="Protein kinase" evidence="8">
    <location>
        <begin position="211"/>
        <end position="496"/>
    </location>
</feature>
<dbReference type="InterPro" id="IPR049832">
    <property type="entry name" value="BREX_PglW"/>
</dbReference>
<dbReference type="EMBL" id="JAJFZP010000010">
    <property type="protein sequence ID" value="MCC3270094.1"/>
    <property type="molecule type" value="Genomic_DNA"/>
</dbReference>
<evidence type="ECO:0000313" key="10">
    <source>
        <dbReference type="Proteomes" id="UP001139264"/>
    </source>
</evidence>
<evidence type="ECO:0000313" key="9">
    <source>
        <dbReference type="EMBL" id="MCC3270094.1"/>
    </source>
</evidence>
<keyword evidence="6" id="KW-0067">ATP-binding</keyword>
<organism evidence="9 10">
    <name type="scientific">Arthrobacter gengyunqii</name>
    <dbReference type="NCBI Taxonomy" id="2886940"/>
    <lineage>
        <taxon>Bacteria</taxon>
        <taxon>Bacillati</taxon>
        <taxon>Actinomycetota</taxon>
        <taxon>Actinomycetes</taxon>
        <taxon>Micrococcales</taxon>
        <taxon>Micrococcaceae</taxon>
        <taxon>Arthrobacter</taxon>
    </lineage>
</organism>
<dbReference type="EC" id="2.7.11.1" evidence="1"/>
<evidence type="ECO:0000256" key="6">
    <source>
        <dbReference type="ARBA" id="ARBA00022840"/>
    </source>
</evidence>
<keyword evidence="2" id="KW-0723">Serine/threonine-protein kinase</keyword>
<dbReference type="InterPro" id="IPR000719">
    <property type="entry name" value="Prot_kinase_dom"/>
</dbReference>
<gene>
    <name evidence="9" type="primary">pglW</name>
    <name evidence="9" type="ORF">LJ751_12145</name>
</gene>
<dbReference type="InterPro" id="IPR011528">
    <property type="entry name" value="NERD"/>
</dbReference>
<protein>
    <recommendedName>
        <fullName evidence="1">non-specific serine/threonine protein kinase</fullName>
        <ecNumber evidence="1">2.7.11.1</ecNumber>
    </recommendedName>
</protein>
<dbReference type="GO" id="GO:0004674">
    <property type="term" value="F:protein serine/threonine kinase activity"/>
    <property type="evidence" value="ECO:0007669"/>
    <property type="project" value="UniProtKB-KW"/>
</dbReference>
<evidence type="ECO:0000256" key="3">
    <source>
        <dbReference type="ARBA" id="ARBA00022679"/>
    </source>
</evidence>
<evidence type="ECO:0000256" key="5">
    <source>
        <dbReference type="ARBA" id="ARBA00022777"/>
    </source>
</evidence>
<evidence type="ECO:0000256" key="7">
    <source>
        <dbReference type="SAM" id="MobiDB-lite"/>
    </source>
</evidence>
<feature type="domain" description="Protein kinase" evidence="8">
    <location>
        <begin position="525"/>
        <end position="776"/>
    </location>
</feature>
<evidence type="ECO:0000256" key="2">
    <source>
        <dbReference type="ARBA" id="ARBA00022527"/>
    </source>
</evidence>
<reference evidence="9" key="1">
    <citation type="submission" date="2021-10" db="EMBL/GenBank/DDBJ databases">
        <title>Novel species in genus Arthrobacter.</title>
        <authorList>
            <person name="Liu Y."/>
        </authorList>
    </citation>
    <scope>NUCLEOTIDE SEQUENCE</scope>
    <source>
        <strain evidence="9">Zg-Y809</strain>
    </source>
</reference>
<dbReference type="Proteomes" id="UP001139264">
    <property type="component" value="Unassembled WGS sequence"/>
</dbReference>
<feature type="compositionally biased region" description="Polar residues" evidence="7">
    <location>
        <begin position="1190"/>
        <end position="1213"/>
    </location>
</feature>
<evidence type="ECO:0000259" key="8">
    <source>
        <dbReference type="PROSITE" id="PS50011"/>
    </source>
</evidence>
<dbReference type="Pfam" id="PF00069">
    <property type="entry name" value="Pkinase"/>
    <property type="match status" value="2"/>
</dbReference>
<keyword evidence="3" id="KW-0808">Transferase</keyword>
<dbReference type="GO" id="GO:0005524">
    <property type="term" value="F:ATP binding"/>
    <property type="evidence" value="ECO:0007669"/>
    <property type="project" value="UniProtKB-KW"/>
</dbReference>
<dbReference type="Gene3D" id="1.10.510.10">
    <property type="entry name" value="Transferase(Phosphotransferase) domain 1"/>
    <property type="match status" value="2"/>
</dbReference>
<name>A0A9X1M4E4_9MICC</name>
<dbReference type="PROSITE" id="PS50011">
    <property type="entry name" value="PROTEIN_KINASE_DOM"/>
    <property type="match status" value="2"/>
</dbReference>
<keyword evidence="5 9" id="KW-0418">Kinase</keyword>